<feature type="compositionally biased region" description="Basic and acidic residues" evidence="1">
    <location>
        <begin position="511"/>
        <end position="520"/>
    </location>
</feature>
<reference evidence="2" key="1">
    <citation type="submission" date="2018-04" db="EMBL/GenBank/DDBJ databases">
        <title>Whole genome sequencing of Hypsizygus marmoreus.</title>
        <authorList>
            <person name="Choi I.-G."/>
            <person name="Min B."/>
            <person name="Kim J.-G."/>
            <person name="Kim S."/>
            <person name="Oh Y.-L."/>
            <person name="Kong W.-S."/>
            <person name="Park H."/>
            <person name="Jeong J."/>
            <person name="Song E.-S."/>
        </authorList>
    </citation>
    <scope>NUCLEOTIDE SEQUENCE [LARGE SCALE GENOMIC DNA]</scope>
    <source>
        <strain evidence="2">51987-8</strain>
    </source>
</reference>
<feature type="compositionally biased region" description="Basic and acidic residues" evidence="1">
    <location>
        <begin position="54"/>
        <end position="64"/>
    </location>
</feature>
<comment type="caution">
    <text evidence="2">The sequence shown here is derived from an EMBL/GenBank/DDBJ whole genome shotgun (WGS) entry which is preliminary data.</text>
</comment>
<feature type="compositionally biased region" description="Low complexity" evidence="1">
    <location>
        <begin position="552"/>
        <end position="578"/>
    </location>
</feature>
<protein>
    <recommendedName>
        <fullName evidence="4">Transposase domain-containing protein</fullName>
    </recommendedName>
</protein>
<dbReference type="PANTHER" id="PTHR46579:SF1">
    <property type="entry name" value="F5_8 TYPE C DOMAIN-CONTAINING PROTEIN"/>
    <property type="match status" value="1"/>
</dbReference>
<dbReference type="InParanoid" id="A0A369JPM9"/>
<dbReference type="OrthoDB" id="3269001at2759"/>
<organism evidence="2 3">
    <name type="scientific">Hypsizygus marmoreus</name>
    <name type="common">White beech mushroom</name>
    <name type="synonym">Agaricus marmoreus</name>
    <dbReference type="NCBI Taxonomy" id="39966"/>
    <lineage>
        <taxon>Eukaryota</taxon>
        <taxon>Fungi</taxon>
        <taxon>Dikarya</taxon>
        <taxon>Basidiomycota</taxon>
        <taxon>Agaricomycotina</taxon>
        <taxon>Agaricomycetes</taxon>
        <taxon>Agaricomycetidae</taxon>
        <taxon>Agaricales</taxon>
        <taxon>Tricholomatineae</taxon>
        <taxon>Lyophyllaceae</taxon>
        <taxon>Hypsizygus</taxon>
    </lineage>
</organism>
<evidence type="ECO:0008006" key="4">
    <source>
        <dbReference type="Google" id="ProtNLM"/>
    </source>
</evidence>
<proteinExistence type="predicted"/>
<feature type="compositionally biased region" description="Polar residues" evidence="1">
    <location>
        <begin position="78"/>
        <end position="87"/>
    </location>
</feature>
<dbReference type="AlphaFoldDB" id="A0A369JPM9"/>
<accession>A0A369JPM9</accession>
<feature type="region of interest" description="Disordered" evidence="1">
    <location>
        <begin position="511"/>
        <end position="592"/>
    </location>
</feature>
<keyword evidence="3" id="KW-1185">Reference proteome</keyword>
<gene>
    <name evidence="2" type="ORF">Hypma_010543</name>
</gene>
<dbReference type="EMBL" id="LUEZ02000051">
    <property type="protein sequence ID" value="RDB22345.1"/>
    <property type="molecule type" value="Genomic_DNA"/>
</dbReference>
<dbReference type="STRING" id="39966.A0A369JPM9"/>
<dbReference type="Proteomes" id="UP000076154">
    <property type="component" value="Unassembled WGS sequence"/>
</dbReference>
<evidence type="ECO:0000313" key="2">
    <source>
        <dbReference type="EMBL" id="RDB22345.1"/>
    </source>
</evidence>
<feature type="compositionally biased region" description="Acidic residues" evidence="1">
    <location>
        <begin position="521"/>
        <end position="538"/>
    </location>
</feature>
<evidence type="ECO:0000256" key="1">
    <source>
        <dbReference type="SAM" id="MobiDB-lite"/>
    </source>
</evidence>
<evidence type="ECO:0000313" key="3">
    <source>
        <dbReference type="Proteomes" id="UP000076154"/>
    </source>
</evidence>
<name>A0A369JPM9_HYPMA</name>
<dbReference type="PANTHER" id="PTHR46579">
    <property type="entry name" value="F5/8 TYPE C DOMAIN-CONTAINING PROTEIN-RELATED"/>
    <property type="match status" value="1"/>
</dbReference>
<sequence>MLIWRDTKMITTDNLSSLCSSTMPPVICKCRLCSAKTIILNGVEQPGQQVDASTRSRHEKRDAGPSRSKQKQVQQVSPASMPTDRSPQQITFPVADIVKMVCMLAIWLHIRAGISRSVANTILRAIQLIISTTLYLVGAALSSSGMKVKLASVNVPSDVRTAYKLYCTEPDIIRTACCPSCFSLFSHPIPQKCQWKASPRSRPCNTELWQVRNTRKGPKWVPRRLYSTQSFDSWLRFFLSRQIIEDSLQETFRHRINRPLAAFGADMNDIQDSPAWIALNGFVRSPYHLVFGIYIDWFNPFTNKIAGKHASCGAIVLYCLNLAPHLRYLPENTFIIGLTPPPSMPDAMTICHLLEPVISSVGKYADAPGQLVPTHQHQNGVAVKVRTAPLIADLEGSKKASGFMHHHATKFCTFCLLENTQIEDLNLQSWQLRNGTQVRAEAEKWRQQITKVARNNQAKATGVRWTPLHSLPYWDPVKHVVLGFMHNWLEGILQHHLRTLWGIGQSEDETQKAKEIGKDEEWSDTDMSDSADELDDLSQEAADFAARPQTPPMSLSPSPTSMSLDLDSDSSSSSTPTPMAAPYAFSDDEDDSDDDYIPLDDTIAFHFTDAQLQAIRDCIHDVTLPTWVQRPPTNLGEPSHGKLKAREYLTLFTCVLPLIIPEFWYTPTAPETHQQHFHCFYNLVSATNIISSFKTSNADADAYTEHYIQYRAAIQRLFPHNPSKPNHHYAMHNGALLKYWGPLASFSEFPGERMNGLLQNIKTNHRLRDLDFTMLRQMSRQAHIQAMLHDNVSNQGLANILEPEDADSTSASLTPSEAATVLAKAPSLGNTEYAALLYYLQHTGRPYRAFDNFPHPPNSMILPPNAQQPLYLHRDKRTFSCEQSHKGNSAICFYNPLTQANDTGSIQKIWRLPLEGLMHTFITVCLHRALSAAEEALAPFKQCPGFLTRIVDAQPSDDVVIIEPTHIICHLTTLSRKEAVYGIERETKVVCWALNRGRR</sequence>
<feature type="region of interest" description="Disordered" evidence="1">
    <location>
        <begin position="48"/>
        <end position="87"/>
    </location>
</feature>